<accession>A0A1V3L3P6</accession>
<evidence type="ECO:0000259" key="5">
    <source>
        <dbReference type="PROSITE" id="PS50893"/>
    </source>
</evidence>
<keyword evidence="3" id="KW-0547">Nucleotide-binding</keyword>
<dbReference type="PANTHER" id="PTHR42734">
    <property type="entry name" value="METAL TRANSPORT SYSTEM ATP-BINDING PROTEIN TM_0124-RELATED"/>
    <property type="match status" value="1"/>
</dbReference>
<reference evidence="6 7" key="1">
    <citation type="submission" date="2016-10" db="EMBL/GenBank/DDBJ databases">
        <title>Rodentibacter gen. nov. and new species.</title>
        <authorList>
            <person name="Christensen H."/>
        </authorList>
    </citation>
    <scope>NUCLEOTIDE SEQUENCE [LARGE SCALE GENOMIC DNA]</scope>
    <source>
        <strain evidence="6 7">Ppn157</strain>
    </source>
</reference>
<dbReference type="PROSITE" id="PS00211">
    <property type="entry name" value="ABC_TRANSPORTER_1"/>
    <property type="match status" value="1"/>
</dbReference>
<evidence type="ECO:0000313" key="6">
    <source>
        <dbReference type="EMBL" id="OOF84542.1"/>
    </source>
</evidence>
<sequence length="260" mass="29420">MNKVLSVENLGFYYQAENFLFQQLNFELYQGDILAILGQNGCGKSTLLDLLLGVHQPIKGNIAVHQCIGFVPQFFSSSFSYSVLDIVLMGRVAHIHTFAKPKPKDYQLVIEALDYLHLTHLTHLAQREFASLSGGQRQLILIARAMVSECQLMLLDEPTSTLDLANQDIVLSLLQDLSQKRKMTIVFTTHQPNHAVAIANKTLLMNEGNIQFGNTSNVLTTEYLTELFHLPMLEQQTHYQNATFAYFVPLYKTLLDKKET</sequence>
<dbReference type="SMART" id="SM00382">
    <property type="entry name" value="AAA"/>
    <property type="match status" value="1"/>
</dbReference>
<dbReference type="SUPFAM" id="SSF52540">
    <property type="entry name" value="P-loop containing nucleoside triphosphate hydrolases"/>
    <property type="match status" value="1"/>
</dbReference>
<dbReference type="InterPro" id="IPR017871">
    <property type="entry name" value="ABC_transporter-like_CS"/>
</dbReference>
<evidence type="ECO:0000256" key="4">
    <source>
        <dbReference type="ARBA" id="ARBA00022840"/>
    </source>
</evidence>
<dbReference type="Proteomes" id="UP000189549">
    <property type="component" value="Unassembled WGS sequence"/>
</dbReference>
<evidence type="ECO:0000256" key="1">
    <source>
        <dbReference type="ARBA" id="ARBA00005417"/>
    </source>
</evidence>
<protein>
    <submittedName>
        <fullName evidence="6">ABC transporter ATP-binding protein</fullName>
    </submittedName>
</protein>
<dbReference type="GO" id="GO:0016887">
    <property type="term" value="F:ATP hydrolysis activity"/>
    <property type="evidence" value="ECO:0007669"/>
    <property type="project" value="InterPro"/>
</dbReference>
<name>A0A1V3L3P6_9PAST</name>
<dbReference type="InterPro" id="IPR050153">
    <property type="entry name" value="Metal_Ion_Import_ABC"/>
</dbReference>
<dbReference type="RefSeq" id="WP_077476469.1">
    <property type="nucleotide sequence ID" value="NZ_MLAH01000043.1"/>
</dbReference>
<dbReference type="InterPro" id="IPR027417">
    <property type="entry name" value="P-loop_NTPase"/>
</dbReference>
<proteinExistence type="inferred from homology"/>
<organism evidence="6 7">
    <name type="scientific">Rodentibacter ratti</name>
    <dbReference type="NCBI Taxonomy" id="1906745"/>
    <lineage>
        <taxon>Bacteria</taxon>
        <taxon>Pseudomonadati</taxon>
        <taxon>Pseudomonadota</taxon>
        <taxon>Gammaproteobacteria</taxon>
        <taxon>Pasteurellales</taxon>
        <taxon>Pasteurellaceae</taxon>
        <taxon>Rodentibacter</taxon>
    </lineage>
</organism>
<dbReference type="GO" id="GO:0005524">
    <property type="term" value="F:ATP binding"/>
    <property type="evidence" value="ECO:0007669"/>
    <property type="project" value="UniProtKB-KW"/>
</dbReference>
<dbReference type="AlphaFoldDB" id="A0A1V3L3P6"/>
<evidence type="ECO:0000256" key="3">
    <source>
        <dbReference type="ARBA" id="ARBA00022741"/>
    </source>
</evidence>
<keyword evidence="4 6" id="KW-0067">ATP-binding</keyword>
<dbReference type="InterPro" id="IPR003593">
    <property type="entry name" value="AAA+_ATPase"/>
</dbReference>
<gene>
    <name evidence="6" type="ORF">BKG93_07310</name>
</gene>
<dbReference type="InterPro" id="IPR003439">
    <property type="entry name" value="ABC_transporter-like_ATP-bd"/>
</dbReference>
<comment type="caution">
    <text evidence="6">The sequence shown here is derived from an EMBL/GenBank/DDBJ whole genome shotgun (WGS) entry which is preliminary data.</text>
</comment>
<evidence type="ECO:0000256" key="2">
    <source>
        <dbReference type="ARBA" id="ARBA00022448"/>
    </source>
</evidence>
<comment type="similarity">
    <text evidence="1">Belongs to the ABC transporter superfamily.</text>
</comment>
<dbReference type="PANTHER" id="PTHR42734:SF6">
    <property type="entry name" value="MOLYBDATE IMPORT ATP-BINDING PROTEIN MOLC"/>
    <property type="match status" value="1"/>
</dbReference>
<evidence type="ECO:0000313" key="7">
    <source>
        <dbReference type="Proteomes" id="UP000189549"/>
    </source>
</evidence>
<dbReference type="EMBL" id="MLAH01000043">
    <property type="protein sequence ID" value="OOF84542.1"/>
    <property type="molecule type" value="Genomic_DNA"/>
</dbReference>
<dbReference type="PROSITE" id="PS50893">
    <property type="entry name" value="ABC_TRANSPORTER_2"/>
    <property type="match status" value="1"/>
</dbReference>
<keyword evidence="2" id="KW-0813">Transport</keyword>
<feature type="domain" description="ABC transporter" evidence="5">
    <location>
        <begin position="5"/>
        <end position="232"/>
    </location>
</feature>
<dbReference type="Pfam" id="PF00005">
    <property type="entry name" value="ABC_tran"/>
    <property type="match status" value="1"/>
</dbReference>
<dbReference type="Gene3D" id="3.40.50.300">
    <property type="entry name" value="P-loop containing nucleotide triphosphate hydrolases"/>
    <property type="match status" value="1"/>
</dbReference>